<reference evidence="9 10" key="1">
    <citation type="journal article" date="2024" name="BMC Biol.">
        <title>Comparative genomics of Ascetosporea gives new insight into the evolutionary basis for animal parasitism in Rhizaria.</title>
        <authorList>
            <person name="Hiltunen Thoren M."/>
            <person name="Onut-Brannstrom I."/>
            <person name="Alfjorden A."/>
            <person name="Peckova H."/>
            <person name="Swords F."/>
            <person name="Hooper C."/>
            <person name="Holzer A.S."/>
            <person name="Bass D."/>
            <person name="Burki F."/>
        </authorList>
    </citation>
    <scope>NUCLEOTIDE SEQUENCE [LARGE SCALE GENOMIC DNA]</scope>
    <source>
        <strain evidence="9">20-A016</strain>
    </source>
</reference>
<evidence type="ECO:0000259" key="8">
    <source>
        <dbReference type="PROSITE" id="PS51195"/>
    </source>
</evidence>
<dbReference type="InterPro" id="IPR000629">
    <property type="entry name" value="RNA-helicase_DEAD-box_CS"/>
</dbReference>
<evidence type="ECO:0000313" key="9">
    <source>
        <dbReference type="EMBL" id="MES1920384.1"/>
    </source>
</evidence>
<proteinExistence type="inferred from homology"/>
<gene>
    <name evidence="9" type="primary">HAS1</name>
    <name evidence="9" type="ORF">MHBO_002061</name>
</gene>
<feature type="short sequence motif" description="Q motif" evidence="5">
    <location>
        <begin position="19"/>
        <end position="47"/>
    </location>
</feature>
<evidence type="ECO:0000256" key="1">
    <source>
        <dbReference type="ARBA" id="ARBA00022741"/>
    </source>
</evidence>
<evidence type="ECO:0000256" key="2">
    <source>
        <dbReference type="ARBA" id="ARBA00022801"/>
    </source>
</evidence>
<accession>A0ABV2ALR1</accession>
<comment type="similarity">
    <text evidence="6">Belongs to the DEAD box helicase family.</text>
</comment>
<feature type="domain" description="Helicase ATP-binding" evidence="7">
    <location>
        <begin position="57"/>
        <end position="207"/>
    </location>
</feature>
<keyword evidence="2 6" id="KW-0378">Hydrolase</keyword>
<dbReference type="InterPro" id="IPR014001">
    <property type="entry name" value="Helicase_ATP-bd"/>
</dbReference>
<evidence type="ECO:0000256" key="3">
    <source>
        <dbReference type="ARBA" id="ARBA00022806"/>
    </source>
</evidence>
<dbReference type="EC" id="3.6.4.13" evidence="6"/>
<dbReference type="Proteomes" id="UP001439008">
    <property type="component" value="Unassembled WGS sequence"/>
</dbReference>
<dbReference type="GO" id="GO:0016787">
    <property type="term" value="F:hydrolase activity"/>
    <property type="evidence" value="ECO:0007669"/>
    <property type="project" value="UniProtKB-KW"/>
</dbReference>
<dbReference type="Gene3D" id="3.40.50.300">
    <property type="entry name" value="P-loop containing nucleotide triphosphate hydrolases"/>
    <property type="match status" value="1"/>
</dbReference>
<keyword evidence="4 6" id="KW-0067">ATP-binding</keyword>
<organism evidence="9 10">
    <name type="scientific">Bonamia ostreae</name>
    <dbReference type="NCBI Taxonomy" id="126728"/>
    <lineage>
        <taxon>Eukaryota</taxon>
        <taxon>Sar</taxon>
        <taxon>Rhizaria</taxon>
        <taxon>Endomyxa</taxon>
        <taxon>Ascetosporea</taxon>
        <taxon>Haplosporida</taxon>
        <taxon>Bonamia</taxon>
    </lineage>
</organism>
<dbReference type="SMART" id="SM00487">
    <property type="entry name" value="DEXDc"/>
    <property type="match status" value="1"/>
</dbReference>
<comment type="domain">
    <text evidence="6">The Q motif is unique to and characteristic of the DEAD box family of RNA helicases and controls ATP binding and hydrolysis.</text>
</comment>
<evidence type="ECO:0000313" key="10">
    <source>
        <dbReference type="Proteomes" id="UP001439008"/>
    </source>
</evidence>
<keyword evidence="3 6" id="KW-0347">Helicase</keyword>
<dbReference type="InterPro" id="IPR027417">
    <property type="entry name" value="P-loop_NTPase"/>
</dbReference>
<dbReference type="SUPFAM" id="SSF52540">
    <property type="entry name" value="P-loop containing nucleoside triphosphate hydrolases"/>
    <property type="match status" value="1"/>
</dbReference>
<evidence type="ECO:0000256" key="6">
    <source>
        <dbReference type="RuleBase" id="RU365068"/>
    </source>
</evidence>
<dbReference type="EMBL" id="JBDODL010000641">
    <property type="protein sequence ID" value="MES1920384.1"/>
    <property type="molecule type" value="Genomic_DNA"/>
</dbReference>
<dbReference type="InterPro" id="IPR011545">
    <property type="entry name" value="DEAD/DEAH_box_helicase_dom"/>
</dbReference>
<dbReference type="InterPro" id="IPR014014">
    <property type="entry name" value="RNA_helicase_DEAD_Q_motif"/>
</dbReference>
<name>A0ABV2ALR1_9EUKA</name>
<dbReference type="PROSITE" id="PS00039">
    <property type="entry name" value="DEAD_ATP_HELICASE"/>
    <property type="match status" value="1"/>
</dbReference>
<comment type="caution">
    <text evidence="9">The sequence shown here is derived from an EMBL/GenBank/DDBJ whole genome shotgun (WGS) entry which is preliminary data.</text>
</comment>
<comment type="function">
    <text evidence="6">RNA helicase.</text>
</comment>
<dbReference type="PANTHER" id="PTHR24031">
    <property type="entry name" value="RNA HELICASE"/>
    <property type="match status" value="1"/>
</dbReference>
<comment type="catalytic activity">
    <reaction evidence="6">
        <text>ATP + H2O = ADP + phosphate + H(+)</text>
        <dbReference type="Rhea" id="RHEA:13065"/>
        <dbReference type="ChEBI" id="CHEBI:15377"/>
        <dbReference type="ChEBI" id="CHEBI:15378"/>
        <dbReference type="ChEBI" id="CHEBI:30616"/>
        <dbReference type="ChEBI" id="CHEBI:43474"/>
        <dbReference type="ChEBI" id="CHEBI:456216"/>
        <dbReference type="EC" id="3.6.4.13"/>
    </reaction>
</comment>
<sequence>MSDRELTTKIGDSTSISDRSFESLNISDRTKNAVKKLGFSTMTEIQAKSIPLIMVSTFSLKSDKDVIGAAKTGSGKTLSFLIPSFDLLHRDNFKQKYGTGVLIISPTRELALQIFGVAKEIGKEHPSRNIGIVMGGCNRAKEAKMLSKNVSLLVATPGRLLDHLKNTKKFVLKKLKLLVIDEADRILDNGFEQEMNRILDLLPESYF</sequence>
<keyword evidence="1 6" id="KW-0547">Nucleotide-binding</keyword>
<keyword evidence="6" id="KW-0694">RNA-binding</keyword>
<dbReference type="PROSITE" id="PS51192">
    <property type="entry name" value="HELICASE_ATP_BIND_1"/>
    <property type="match status" value="1"/>
</dbReference>
<feature type="domain" description="DEAD-box RNA helicase Q" evidence="8">
    <location>
        <begin position="19"/>
        <end position="47"/>
    </location>
</feature>
<evidence type="ECO:0000256" key="5">
    <source>
        <dbReference type="PROSITE-ProRule" id="PRU00552"/>
    </source>
</evidence>
<dbReference type="PROSITE" id="PS51195">
    <property type="entry name" value="Q_MOTIF"/>
    <property type="match status" value="1"/>
</dbReference>
<evidence type="ECO:0000259" key="7">
    <source>
        <dbReference type="PROSITE" id="PS51192"/>
    </source>
</evidence>
<dbReference type="GO" id="GO:0003724">
    <property type="term" value="F:RNA helicase activity"/>
    <property type="evidence" value="ECO:0007669"/>
    <property type="project" value="UniProtKB-EC"/>
</dbReference>
<evidence type="ECO:0000256" key="4">
    <source>
        <dbReference type="ARBA" id="ARBA00022840"/>
    </source>
</evidence>
<keyword evidence="10" id="KW-1185">Reference proteome</keyword>
<dbReference type="Pfam" id="PF00270">
    <property type="entry name" value="DEAD"/>
    <property type="match status" value="1"/>
</dbReference>
<protein>
    <recommendedName>
        <fullName evidence="6">ATP-dependent RNA helicase</fullName>
        <ecNumber evidence="6">3.6.4.13</ecNumber>
    </recommendedName>
</protein>